<dbReference type="Proteomes" id="UP001206925">
    <property type="component" value="Unassembled WGS sequence"/>
</dbReference>
<accession>A0AAD5CJB8</accession>
<comment type="caution">
    <text evidence="1">The sequence shown here is derived from an EMBL/GenBank/DDBJ whole genome shotgun (WGS) entry which is preliminary data.</text>
</comment>
<reference evidence="1" key="1">
    <citation type="submission" date="2022-06" db="EMBL/GenBank/DDBJ databases">
        <title>Uncovering the hologenomic basis of an extraordinary plant invasion.</title>
        <authorList>
            <person name="Bieker V.C."/>
            <person name="Martin M.D."/>
            <person name="Gilbert T."/>
            <person name="Hodgins K."/>
            <person name="Battlay P."/>
            <person name="Petersen B."/>
            <person name="Wilson J."/>
        </authorList>
    </citation>
    <scope>NUCLEOTIDE SEQUENCE</scope>
    <source>
        <strain evidence="1">AA19_3_7</strain>
        <tissue evidence="1">Leaf</tissue>
    </source>
</reference>
<keyword evidence="2" id="KW-1185">Reference proteome</keyword>
<name>A0AAD5CJB8_AMBAR</name>
<dbReference type="EMBL" id="JAMZMK010007934">
    <property type="protein sequence ID" value="KAI7742672.1"/>
    <property type="molecule type" value="Genomic_DNA"/>
</dbReference>
<proteinExistence type="predicted"/>
<organism evidence="1 2">
    <name type="scientific">Ambrosia artemisiifolia</name>
    <name type="common">Common ragweed</name>
    <dbReference type="NCBI Taxonomy" id="4212"/>
    <lineage>
        <taxon>Eukaryota</taxon>
        <taxon>Viridiplantae</taxon>
        <taxon>Streptophyta</taxon>
        <taxon>Embryophyta</taxon>
        <taxon>Tracheophyta</taxon>
        <taxon>Spermatophyta</taxon>
        <taxon>Magnoliopsida</taxon>
        <taxon>eudicotyledons</taxon>
        <taxon>Gunneridae</taxon>
        <taxon>Pentapetalae</taxon>
        <taxon>asterids</taxon>
        <taxon>campanulids</taxon>
        <taxon>Asterales</taxon>
        <taxon>Asteraceae</taxon>
        <taxon>Asteroideae</taxon>
        <taxon>Heliantheae alliance</taxon>
        <taxon>Heliantheae</taxon>
        <taxon>Ambrosia</taxon>
    </lineage>
</organism>
<protein>
    <submittedName>
        <fullName evidence="1">Uncharacterized protein</fullName>
    </submittedName>
</protein>
<sequence length="103" mass="11431">MFGGFGFVNGYDLDLLILGCNYANYLLNPFSLLMNQSLNAAVDIAPADPIADLNMQLELLCARLEIFKILAECFSRKSHPLKDMTTNNNGKSLIEELVGLQVY</sequence>
<dbReference type="AlphaFoldDB" id="A0AAD5CJB8"/>
<evidence type="ECO:0000313" key="2">
    <source>
        <dbReference type="Proteomes" id="UP001206925"/>
    </source>
</evidence>
<gene>
    <name evidence="1" type="ORF">M8C21_027815</name>
</gene>
<evidence type="ECO:0000313" key="1">
    <source>
        <dbReference type="EMBL" id="KAI7742672.1"/>
    </source>
</evidence>